<evidence type="ECO:0000313" key="3">
    <source>
        <dbReference type="EnsemblPlants" id="KEH24443"/>
    </source>
</evidence>
<dbReference type="HOGENOM" id="CLU_2267790_0_0_1"/>
<sequence length="103" mass="11597">MYCLFGSEEVEVREIRKREIAKRDLISLVWSTREVLKRDQNLSPLKKVARSIVLKSGSDRPVQPVEPGTGHLTGSSQVLDRELNTRPATTKAETLTITPHAFL</sequence>
<keyword evidence="4" id="KW-1185">Reference proteome</keyword>
<feature type="region of interest" description="Disordered" evidence="1">
    <location>
        <begin position="58"/>
        <end position="103"/>
    </location>
</feature>
<protein>
    <submittedName>
        <fullName evidence="2 3">Uncharacterized protein</fullName>
    </submittedName>
</protein>
<reference evidence="3" key="3">
    <citation type="submission" date="2015-04" db="UniProtKB">
        <authorList>
            <consortium name="EnsemblPlants"/>
        </authorList>
    </citation>
    <scope>IDENTIFICATION</scope>
    <source>
        <strain evidence="3">cv. Jemalong A17</strain>
    </source>
</reference>
<reference evidence="2 4" key="2">
    <citation type="journal article" date="2014" name="BMC Genomics">
        <title>An improved genome release (version Mt4.0) for the model legume Medicago truncatula.</title>
        <authorList>
            <person name="Tang H."/>
            <person name="Krishnakumar V."/>
            <person name="Bidwell S."/>
            <person name="Rosen B."/>
            <person name="Chan A."/>
            <person name="Zhou S."/>
            <person name="Gentzbittel L."/>
            <person name="Childs K.L."/>
            <person name="Yandell M."/>
            <person name="Gundlach H."/>
            <person name="Mayer K.F."/>
            <person name="Schwartz D.C."/>
            <person name="Town C.D."/>
        </authorList>
    </citation>
    <scope>GENOME REANNOTATION</scope>
    <source>
        <strain evidence="2">A17</strain>
        <strain evidence="3 4">cv. Jemalong A17</strain>
    </source>
</reference>
<gene>
    <name evidence="2" type="ordered locus">MTR_7g110415</name>
</gene>
<dbReference type="EMBL" id="CM001223">
    <property type="protein sequence ID" value="KEH24443.1"/>
    <property type="molecule type" value="Genomic_DNA"/>
</dbReference>
<proteinExistence type="predicted"/>
<dbReference type="AlphaFoldDB" id="A0A072U5P3"/>
<dbReference type="Proteomes" id="UP000002051">
    <property type="component" value="Unassembled WGS sequence"/>
</dbReference>
<evidence type="ECO:0000256" key="1">
    <source>
        <dbReference type="SAM" id="MobiDB-lite"/>
    </source>
</evidence>
<name>A0A072U5P3_MEDTR</name>
<reference evidence="2 4" key="1">
    <citation type="journal article" date="2011" name="Nature">
        <title>The Medicago genome provides insight into the evolution of rhizobial symbioses.</title>
        <authorList>
            <person name="Young N.D."/>
            <person name="Debelle F."/>
            <person name="Oldroyd G.E."/>
            <person name="Geurts R."/>
            <person name="Cannon S.B."/>
            <person name="Udvardi M.K."/>
            <person name="Benedito V.A."/>
            <person name="Mayer K.F."/>
            <person name="Gouzy J."/>
            <person name="Schoof H."/>
            <person name="Van de Peer Y."/>
            <person name="Proost S."/>
            <person name="Cook D.R."/>
            <person name="Meyers B.C."/>
            <person name="Spannagl M."/>
            <person name="Cheung F."/>
            <person name="De Mita S."/>
            <person name="Krishnakumar V."/>
            <person name="Gundlach H."/>
            <person name="Zhou S."/>
            <person name="Mudge J."/>
            <person name="Bharti A.K."/>
            <person name="Murray J.D."/>
            <person name="Naoumkina M.A."/>
            <person name="Rosen B."/>
            <person name="Silverstein K.A."/>
            <person name="Tang H."/>
            <person name="Rombauts S."/>
            <person name="Zhao P.X."/>
            <person name="Zhou P."/>
            <person name="Barbe V."/>
            <person name="Bardou P."/>
            <person name="Bechner M."/>
            <person name="Bellec A."/>
            <person name="Berger A."/>
            <person name="Berges H."/>
            <person name="Bidwell S."/>
            <person name="Bisseling T."/>
            <person name="Choisne N."/>
            <person name="Couloux A."/>
            <person name="Denny R."/>
            <person name="Deshpande S."/>
            <person name="Dai X."/>
            <person name="Doyle J.J."/>
            <person name="Dudez A.M."/>
            <person name="Farmer A.D."/>
            <person name="Fouteau S."/>
            <person name="Franken C."/>
            <person name="Gibelin C."/>
            <person name="Gish J."/>
            <person name="Goldstein S."/>
            <person name="Gonzalez A.J."/>
            <person name="Green P.J."/>
            <person name="Hallab A."/>
            <person name="Hartog M."/>
            <person name="Hua A."/>
            <person name="Humphray S.J."/>
            <person name="Jeong D.H."/>
            <person name="Jing Y."/>
            <person name="Jocker A."/>
            <person name="Kenton S.M."/>
            <person name="Kim D.J."/>
            <person name="Klee K."/>
            <person name="Lai H."/>
            <person name="Lang C."/>
            <person name="Lin S."/>
            <person name="Macmil S.L."/>
            <person name="Magdelenat G."/>
            <person name="Matthews L."/>
            <person name="McCorrison J."/>
            <person name="Monaghan E.L."/>
            <person name="Mun J.H."/>
            <person name="Najar F.Z."/>
            <person name="Nicholson C."/>
            <person name="Noirot C."/>
            <person name="O'Bleness M."/>
            <person name="Paule C.R."/>
            <person name="Poulain J."/>
            <person name="Prion F."/>
            <person name="Qin B."/>
            <person name="Qu C."/>
            <person name="Retzel E.F."/>
            <person name="Riddle C."/>
            <person name="Sallet E."/>
            <person name="Samain S."/>
            <person name="Samson N."/>
            <person name="Sanders I."/>
            <person name="Saurat O."/>
            <person name="Scarpelli C."/>
            <person name="Schiex T."/>
            <person name="Segurens B."/>
            <person name="Severin A.J."/>
            <person name="Sherrier D.J."/>
            <person name="Shi R."/>
            <person name="Sims S."/>
            <person name="Singer S.R."/>
            <person name="Sinharoy S."/>
            <person name="Sterck L."/>
            <person name="Viollet A."/>
            <person name="Wang B.B."/>
            <person name="Wang K."/>
            <person name="Wang M."/>
            <person name="Wang X."/>
            <person name="Warfsmann J."/>
            <person name="Weissenbach J."/>
            <person name="White D.D."/>
            <person name="White J.D."/>
            <person name="Wiley G.B."/>
            <person name="Wincker P."/>
            <person name="Xing Y."/>
            <person name="Yang L."/>
            <person name="Yao Z."/>
            <person name="Ying F."/>
            <person name="Zhai J."/>
            <person name="Zhou L."/>
            <person name="Zuber A."/>
            <person name="Denarie J."/>
            <person name="Dixon R.A."/>
            <person name="May G.D."/>
            <person name="Schwartz D.C."/>
            <person name="Rogers J."/>
            <person name="Quetier F."/>
            <person name="Town C.D."/>
            <person name="Roe B.A."/>
        </authorList>
    </citation>
    <scope>NUCLEOTIDE SEQUENCE [LARGE SCALE GENOMIC DNA]</scope>
    <source>
        <strain evidence="2">A17</strain>
        <strain evidence="3 4">cv. Jemalong A17</strain>
    </source>
</reference>
<evidence type="ECO:0000313" key="2">
    <source>
        <dbReference type="EMBL" id="KEH24443.1"/>
    </source>
</evidence>
<organism evidence="2 4">
    <name type="scientific">Medicago truncatula</name>
    <name type="common">Barrel medic</name>
    <name type="synonym">Medicago tribuloides</name>
    <dbReference type="NCBI Taxonomy" id="3880"/>
    <lineage>
        <taxon>Eukaryota</taxon>
        <taxon>Viridiplantae</taxon>
        <taxon>Streptophyta</taxon>
        <taxon>Embryophyta</taxon>
        <taxon>Tracheophyta</taxon>
        <taxon>Spermatophyta</taxon>
        <taxon>Magnoliopsida</taxon>
        <taxon>eudicotyledons</taxon>
        <taxon>Gunneridae</taxon>
        <taxon>Pentapetalae</taxon>
        <taxon>rosids</taxon>
        <taxon>fabids</taxon>
        <taxon>Fabales</taxon>
        <taxon>Fabaceae</taxon>
        <taxon>Papilionoideae</taxon>
        <taxon>50 kb inversion clade</taxon>
        <taxon>NPAAA clade</taxon>
        <taxon>Hologalegina</taxon>
        <taxon>IRL clade</taxon>
        <taxon>Trifolieae</taxon>
        <taxon>Medicago</taxon>
    </lineage>
</organism>
<evidence type="ECO:0000313" key="4">
    <source>
        <dbReference type="Proteomes" id="UP000002051"/>
    </source>
</evidence>
<accession>A0A072U5P3</accession>
<dbReference type="EnsemblPlants" id="KEH24443">
    <property type="protein sequence ID" value="KEH24443"/>
    <property type="gene ID" value="MTR_7g110415"/>
</dbReference>
<feature type="compositionally biased region" description="Polar residues" evidence="1">
    <location>
        <begin position="86"/>
        <end position="97"/>
    </location>
</feature>